<organism evidence="2">
    <name type="scientific">Haemonchus placei</name>
    <name type="common">Barber's pole worm</name>
    <dbReference type="NCBI Taxonomy" id="6290"/>
    <lineage>
        <taxon>Eukaryota</taxon>
        <taxon>Metazoa</taxon>
        <taxon>Ecdysozoa</taxon>
        <taxon>Nematoda</taxon>
        <taxon>Chromadorea</taxon>
        <taxon>Rhabditida</taxon>
        <taxon>Rhabditina</taxon>
        <taxon>Rhabditomorpha</taxon>
        <taxon>Strongyloidea</taxon>
        <taxon>Trichostrongylidae</taxon>
        <taxon>Haemonchus</taxon>
    </lineage>
</organism>
<proteinExistence type="predicted"/>
<accession>A0A0N4W5C8</accession>
<feature type="chain" id="PRO_5005888073" evidence="1">
    <location>
        <begin position="19"/>
        <end position="73"/>
    </location>
</feature>
<reference evidence="2" key="1">
    <citation type="submission" date="2017-02" db="UniProtKB">
        <authorList>
            <consortium name="WormBaseParasite"/>
        </authorList>
    </citation>
    <scope>IDENTIFICATION</scope>
</reference>
<dbReference type="WBParaSite" id="HPLM_0000515401-mRNA-1">
    <property type="protein sequence ID" value="HPLM_0000515401-mRNA-1"/>
    <property type="gene ID" value="HPLM_0000515401"/>
</dbReference>
<evidence type="ECO:0000256" key="1">
    <source>
        <dbReference type="SAM" id="SignalP"/>
    </source>
</evidence>
<evidence type="ECO:0000313" key="2">
    <source>
        <dbReference type="WBParaSite" id="HPLM_0000515401-mRNA-1"/>
    </source>
</evidence>
<sequence>LAAFRAILLLLLVNAVGPYLKCDYQNTQTASYFDANIGTTRVPASFHQETFLVQFTRSHPSVASIGATYSALD</sequence>
<dbReference type="AlphaFoldDB" id="A0A0N4W5C8"/>
<name>A0A0N4W5C8_HAEPC</name>
<protein>
    <submittedName>
        <fullName evidence="2">Secreted protein</fullName>
    </submittedName>
</protein>
<keyword evidence="1" id="KW-0732">Signal</keyword>
<feature type="signal peptide" evidence="1">
    <location>
        <begin position="1"/>
        <end position="18"/>
    </location>
</feature>